<sequence length="2000" mass="222971">MDVVSTVRACVGKWKSGGEAECRNMLIAPHSNPSDSGCLNILTTAYNTLLSSTLNTWSSKQALTADAFVAFVRSVLDTLPSTSSSSTNSNAAIFGEHLVDLVWAVDAGLDEVLADARTTIAACGEQGSEQHQAILGKANKVNQNAEADKATIVSIVKKLLDFGVLNANICRERLDTAILDGTGLMVKINLDKREIRARTGLFYKQNKFNLLREQSEGYSKLTVELTSALGPGHIPSTARPPESFEAIQRRARPVWEKIISLIGFFDLDPNKALDIILDVMSVNLTSHYTFFFALLSFSPWARPSTLSYNESSMSTDPKPDQFRGKTLDEVLNLADPRSQWSNSDMAPGSRVLAQILGFKLNYYQSTDVPETPKSLYLTAALLIREGLVALEDLYPHLSPEDSDMESVRATYLKNVQSRISSAKMSQLAMAAPLESTSSAPTSSKLKATPASEPKKTEEPKDPPNQKAGILIALLAVGALKPAIAILSRFPWLVDAQPEIADLIIRIMKHSISQMYDSIITATKERNPDFTQPRSMFGATGVSSPPPRRPTLSLWAPTPPPTSTVEYVFFFPDWTEQVPICTSLDDLTDVIEPFMRFIGLHVSRDPLFLTKFLRLGRQQMNTTIPVDPITKKPLDADPEDPICQFWYRIIRQYLLPALPLIRGNAVCTVEIWNIIKPFDISLRWKLYGEWRSDTYKSHSELRIRQVQADRESKGILRRLSHKTIESLAGPLAKLAHSDPCILFTNAVNQIMAYDNLAAVVVQALRCITLMGFDVLLFVILDALANPHKERVKDDGVNTSDWLQSLASFTGMLFRRYNATLSPILRAHMENGWIEPLPSLSDTQIQAMAGGPALRIEAIASSTRGARMDPSDGIRSSQRLGQALNRNLVAQQRQSSVFLARDAPLKSLAGLFDTTHGVLLQYLDLLTTPSVVSPEDYANKVLPPFRDLHEKYGISPPVCMQIIRPVLHTQLLNFALKMQEQERLANEEAEKRLKAALTAKREPSVSQSRVASPSTEEHRSKPASDVPPTSEDVSMELDPSSRVPTAPESPWLPQLEAIFEDVQKILPNQAYDVLGPGFYVTFWQLSTYDLSPPATRYDEEGAALRTLSRQEDGKYNACEKSADRSRRAMASSHRARRDRFNSFAQTLTQEFKQQTVSRVFTLKRLGREKQHWFTNVTSAAQKQTQALLLLDAFLEHCIHPRSLLSPMDADFCAQFIKILHTQGTPGFHTLACYDKILSDQIKVILFSCSEYEARNYGRFLLGVLSDLHKWHSEEQTYIQDNRSKVGGKTLLHTGFQSQYRLPMHSDNHLKWPAFQKVVRKWHKKIALNVYRPESSCMSINAIIVLKEILPFFPLSAVAQETGAQLDKTMDQFLEKEERGDLKILGRAYSASLKKREQLWTSTKVGNKACIDDSSRSATAYAFYQTSSAATPRPTGPSSDRPRASVTPVGPSAQSASNSDTKRLSQVNSSAPSGPRAQLGSSKPQPAAEKSNIMAAMESVPRPKVVKRVRPDTNGGGSPKPSIDQPSISEHVSTPERKDDAKEPSTRTEPKDKAPSKEAVQPHRGERSTEEQGLPMPPPSEPSQKPLAHELRVTAQQSRPDKNEDKNASSPRRRSPSPSSRPGTRNHSSESRTSAGRSRTERGNGESSADKRDREPTRRDSLTHNRSDRTPRERTSTGDSDRDRDSRRDRHGDKERDRGDRDRDSRDKEREREKDRDRHGDRHRRDDKNHNRDARKDRAHNTESNNSPAVAEDRIPSRTDVRHRNPLDEALGKRRRGTEDDADRGSKRGSGSRKDNHREDRSRRPGDKSESNDRPRESDRRRRGGEGDNNDNRADSSDKVESKRPPDGPQSDTKRPDGLPRSGGKLPPLNTPSAPRAMSSSDIARSGGKSDNMSNRGPTGSNAVPVEGSGVSLRSRIGDKDTSRQSSYHGQSRKDDRDSRKRPFAEREKDSLDNPSQGIEPSSNKRLKINRTRYMGESSNIAKKTLSINRDAQAGDRLQGRKD</sequence>
<evidence type="ECO:0000259" key="6">
    <source>
        <dbReference type="Pfam" id="PF11262"/>
    </source>
</evidence>
<dbReference type="GO" id="GO:0006406">
    <property type="term" value="P:mRNA export from nucleus"/>
    <property type="evidence" value="ECO:0007669"/>
    <property type="project" value="InterPro"/>
</dbReference>
<name>A0A6A4I802_9AGAR</name>
<dbReference type="GO" id="GO:0000445">
    <property type="term" value="C:THO complex part of transcription export complex"/>
    <property type="evidence" value="ECO:0007669"/>
    <property type="project" value="TreeGrafter"/>
</dbReference>
<dbReference type="GO" id="GO:0006397">
    <property type="term" value="P:mRNA processing"/>
    <property type="evidence" value="ECO:0007669"/>
    <property type="project" value="InterPro"/>
</dbReference>
<gene>
    <name evidence="9" type="ORF">BT96DRAFT_987952</name>
</gene>
<evidence type="ECO:0000259" key="7">
    <source>
        <dbReference type="Pfam" id="PF11732"/>
    </source>
</evidence>
<feature type="domain" description="THO complex subunitTHOC2 N-terminal" evidence="7">
    <location>
        <begin position="730"/>
        <end position="805"/>
    </location>
</feature>
<evidence type="ECO:0000256" key="5">
    <source>
        <dbReference type="SAM" id="MobiDB-lite"/>
    </source>
</evidence>
<keyword evidence="4" id="KW-0539">Nucleus</keyword>
<feature type="domain" description="THO complex subunit 2 N-terminal" evidence="8">
    <location>
        <begin position="110"/>
        <end position="725"/>
    </location>
</feature>
<feature type="compositionally biased region" description="Polar residues" evidence="5">
    <location>
        <begin position="1002"/>
        <end position="1012"/>
    </location>
</feature>
<proteinExistence type="inferred from homology"/>
<comment type="subcellular location">
    <subcellularLocation>
        <location evidence="1">Nucleus</location>
    </subcellularLocation>
</comment>
<comment type="similarity">
    <text evidence="2">Belongs to the THOC2 family.</text>
</comment>
<dbReference type="OrthoDB" id="29024at2759"/>
<dbReference type="InterPro" id="IPR021726">
    <property type="entry name" value="THO_THOC2_N"/>
</dbReference>
<evidence type="ECO:0000256" key="3">
    <source>
        <dbReference type="ARBA" id="ARBA00019596"/>
    </source>
</evidence>
<dbReference type="EMBL" id="ML769405">
    <property type="protein sequence ID" value="KAE9405973.1"/>
    <property type="molecule type" value="Genomic_DNA"/>
</dbReference>
<dbReference type="Pfam" id="PF11262">
    <property type="entry name" value="Tho2"/>
    <property type="match status" value="1"/>
</dbReference>
<evidence type="ECO:0000256" key="4">
    <source>
        <dbReference type="ARBA" id="ARBA00023242"/>
    </source>
</evidence>
<feature type="compositionally biased region" description="Basic and acidic residues" evidence="5">
    <location>
        <begin position="1530"/>
        <end position="1567"/>
    </location>
</feature>
<evidence type="ECO:0000259" key="8">
    <source>
        <dbReference type="Pfam" id="PF16134"/>
    </source>
</evidence>
<feature type="compositionally biased region" description="Polar residues" evidence="5">
    <location>
        <begin position="1620"/>
        <end position="1634"/>
    </location>
</feature>
<feature type="region of interest" description="Disordered" evidence="5">
    <location>
        <begin position="431"/>
        <end position="464"/>
    </location>
</feature>
<organism evidence="9 10">
    <name type="scientific">Gymnopus androsaceus JB14</name>
    <dbReference type="NCBI Taxonomy" id="1447944"/>
    <lineage>
        <taxon>Eukaryota</taxon>
        <taxon>Fungi</taxon>
        <taxon>Dikarya</taxon>
        <taxon>Basidiomycota</taxon>
        <taxon>Agaricomycotina</taxon>
        <taxon>Agaricomycetes</taxon>
        <taxon>Agaricomycetidae</taxon>
        <taxon>Agaricales</taxon>
        <taxon>Marasmiineae</taxon>
        <taxon>Omphalotaceae</taxon>
        <taxon>Gymnopus</taxon>
    </lineage>
</organism>
<reference evidence="9" key="1">
    <citation type="journal article" date="2019" name="Environ. Microbiol.">
        <title>Fungal ecological strategies reflected in gene transcription - a case study of two litter decomposers.</title>
        <authorList>
            <person name="Barbi F."/>
            <person name="Kohler A."/>
            <person name="Barry K."/>
            <person name="Baskaran P."/>
            <person name="Daum C."/>
            <person name="Fauchery L."/>
            <person name="Ihrmark K."/>
            <person name="Kuo A."/>
            <person name="LaButti K."/>
            <person name="Lipzen A."/>
            <person name="Morin E."/>
            <person name="Grigoriev I.V."/>
            <person name="Henrissat B."/>
            <person name="Lindahl B."/>
            <person name="Martin F."/>
        </authorList>
    </citation>
    <scope>NUCLEOTIDE SEQUENCE</scope>
    <source>
        <strain evidence="9">JB14</strain>
    </source>
</reference>
<feature type="region of interest" description="Disordered" evidence="5">
    <location>
        <begin position="1424"/>
        <end position="2000"/>
    </location>
</feature>
<evidence type="ECO:0000313" key="9">
    <source>
        <dbReference type="EMBL" id="KAE9405973.1"/>
    </source>
</evidence>
<feature type="compositionally biased region" description="Basic and acidic residues" evidence="5">
    <location>
        <begin position="452"/>
        <end position="463"/>
    </location>
</feature>
<protein>
    <recommendedName>
        <fullName evidence="3">THO complex subunit 2</fullName>
    </recommendedName>
</protein>
<evidence type="ECO:0000256" key="1">
    <source>
        <dbReference type="ARBA" id="ARBA00004123"/>
    </source>
</evidence>
<dbReference type="PANTHER" id="PTHR21597">
    <property type="entry name" value="THO2 PROTEIN"/>
    <property type="match status" value="1"/>
</dbReference>
<dbReference type="InterPro" id="IPR040007">
    <property type="entry name" value="Tho2"/>
</dbReference>
<evidence type="ECO:0000313" key="10">
    <source>
        <dbReference type="Proteomes" id="UP000799118"/>
    </source>
</evidence>
<dbReference type="InterPro" id="IPR032302">
    <property type="entry name" value="THOC2_N"/>
</dbReference>
<evidence type="ECO:0000256" key="2">
    <source>
        <dbReference type="ARBA" id="ARBA00007857"/>
    </source>
</evidence>
<accession>A0A6A4I802</accession>
<feature type="domain" description="THO complex subunitTHOC2 C-terminal" evidence="6">
    <location>
        <begin position="1071"/>
        <end position="1390"/>
    </location>
</feature>
<feature type="region of interest" description="Disordered" evidence="5">
    <location>
        <begin position="994"/>
        <end position="1046"/>
    </location>
</feature>
<dbReference type="InterPro" id="IPR021418">
    <property type="entry name" value="THO_THOC2_C"/>
</dbReference>
<keyword evidence="10" id="KW-1185">Reference proteome</keyword>
<dbReference type="Pfam" id="PF11732">
    <property type="entry name" value="Thoc2"/>
    <property type="match status" value="1"/>
</dbReference>
<feature type="compositionally biased region" description="Polar residues" evidence="5">
    <location>
        <begin position="1950"/>
        <end position="1961"/>
    </location>
</feature>
<feature type="compositionally biased region" description="Basic and acidic residues" evidence="5">
    <location>
        <begin position="1748"/>
        <end position="1855"/>
    </location>
</feature>
<feature type="compositionally biased region" description="Basic and acidic residues" evidence="5">
    <location>
        <begin position="1635"/>
        <end position="1738"/>
    </location>
</feature>
<feature type="compositionally biased region" description="Polar residues" evidence="5">
    <location>
        <begin position="434"/>
        <end position="445"/>
    </location>
</feature>
<feature type="compositionally biased region" description="Basic and acidic residues" evidence="5">
    <location>
        <begin position="1929"/>
        <end position="1949"/>
    </location>
</feature>
<dbReference type="PANTHER" id="PTHR21597:SF0">
    <property type="entry name" value="THO COMPLEX SUBUNIT 2"/>
    <property type="match status" value="1"/>
</dbReference>
<feature type="compositionally biased region" description="Polar residues" evidence="5">
    <location>
        <begin position="1449"/>
        <end position="1469"/>
    </location>
</feature>
<feature type="compositionally biased region" description="Polar residues" evidence="5">
    <location>
        <begin position="1974"/>
        <end position="1987"/>
    </location>
</feature>
<feature type="compositionally biased region" description="Polar residues" evidence="5">
    <location>
        <begin position="1875"/>
        <end position="1899"/>
    </location>
</feature>
<dbReference type="GO" id="GO:0003729">
    <property type="term" value="F:mRNA binding"/>
    <property type="evidence" value="ECO:0007669"/>
    <property type="project" value="TreeGrafter"/>
</dbReference>
<dbReference type="Pfam" id="PF16134">
    <property type="entry name" value="THOC2_N"/>
    <property type="match status" value="1"/>
</dbReference>
<dbReference type="Proteomes" id="UP000799118">
    <property type="component" value="Unassembled WGS sequence"/>
</dbReference>